<feature type="region of interest" description="Disordered" evidence="1">
    <location>
        <begin position="23"/>
        <end position="48"/>
    </location>
</feature>
<feature type="compositionally biased region" description="Basic and acidic residues" evidence="1">
    <location>
        <begin position="132"/>
        <end position="141"/>
    </location>
</feature>
<sequence>MVAYTPISLKPVILSYQGIRSTGSNLESRSGKYPPSKVGRGRPEPPSHSSFWPVWSLSVWKTDLENPLVPTGPGIAFFDIPVPYRQKATIKLPYFWTEESSYPFLSAAARKHGKERTMSLGRFRTLTPEGCVRNRDHEGDRGSPLPEMQRHSGTPTSPAPSFPFLPVSPVFVVSPPRDY</sequence>
<protein>
    <submittedName>
        <fullName evidence="2">Uncharacterized protein</fullName>
    </submittedName>
</protein>
<dbReference type="AlphaFoldDB" id="A0A2I2MFP0"/>
<feature type="region of interest" description="Disordered" evidence="1">
    <location>
        <begin position="129"/>
        <end position="163"/>
    </location>
</feature>
<proteinExistence type="predicted"/>
<reference evidence="2" key="1">
    <citation type="submission" date="2017-12" db="EMBL/GenBank/DDBJ databases">
        <authorList>
            <consortium name="SysMetEx"/>
        </authorList>
    </citation>
    <scope>NUCLEOTIDE SEQUENCE</scope>
    <source>
        <strain evidence="2">Pb_238</strain>
    </source>
</reference>
<evidence type="ECO:0000313" key="2">
    <source>
        <dbReference type="EMBL" id="SOU92525.1"/>
    </source>
</evidence>
<name>A0A2I2MFP0_9BACT</name>
<organism evidence="2">
    <name type="scientific">Leptospirillum ferriphilum</name>
    <dbReference type="NCBI Taxonomy" id="178606"/>
    <lineage>
        <taxon>Bacteria</taxon>
        <taxon>Pseudomonadati</taxon>
        <taxon>Nitrospirota</taxon>
        <taxon>Nitrospiria</taxon>
        <taxon>Nitrospirales</taxon>
        <taxon>Nitrospiraceae</taxon>
        <taxon>Leptospirillum</taxon>
    </lineage>
</organism>
<accession>A0A2I2MFP0</accession>
<gene>
    <name evidence="2" type="ORF">LFTS_01152</name>
</gene>
<dbReference type="EMBL" id="LT966316">
    <property type="protein sequence ID" value="SOU92525.1"/>
    <property type="molecule type" value="Genomic_DNA"/>
</dbReference>
<evidence type="ECO:0000256" key="1">
    <source>
        <dbReference type="SAM" id="MobiDB-lite"/>
    </source>
</evidence>